<dbReference type="GO" id="GO:0016301">
    <property type="term" value="F:kinase activity"/>
    <property type="evidence" value="ECO:0007669"/>
    <property type="project" value="UniProtKB-KW"/>
</dbReference>
<dbReference type="EMBL" id="JBHLUB010000026">
    <property type="protein sequence ID" value="MFC0581827.1"/>
    <property type="molecule type" value="Genomic_DNA"/>
</dbReference>
<keyword evidence="4" id="KW-0597">Phosphoprotein</keyword>
<dbReference type="Proteomes" id="UP001589862">
    <property type="component" value="Unassembled WGS sequence"/>
</dbReference>
<dbReference type="SMART" id="SM00304">
    <property type="entry name" value="HAMP"/>
    <property type="match status" value="1"/>
</dbReference>
<dbReference type="InterPro" id="IPR050428">
    <property type="entry name" value="TCS_sensor_his_kinase"/>
</dbReference>
<dbReference type="RefSeq" id="WP_377458529.1">
    <property type="nucleotide sequence ID" value="NZ_JBHLUB010000026.1"/>
</dbReference>
<name>A0ABV6PBW0_9MICC</name>
<evidence type="ECO:0000256" key="2">
    <source>
        <dbReference type="ARBA" id="ARBA00004236"/>
    </source>
</evidence>
<evidence type="ECO:0000256" key="5">
    <source>
        <dbReference type="ARBA" id="ARBA00022679"/>
    </source>
</evidence>
<dbReference type="InterPro" id="IPR005467">
    <property type="entry name" value="His_kinase_dom"/>
</dbReference>
<dbReference type="PROSITE" id="PS50109">
    <property type="entry name" value="HIS_KIN"/>
    <property type="match status" value="1"/>
</dbReference>
<dbReference type="InterPro" id="IPR003594">
    <property type="entry name" value="HATPase_dom"/>
</dbReference>
<evidence type="ECO:0000256" key="7">
    <source>
        <dbReference type="ARBA" id="ARBA00022777"/>
    </source>
</evidence>
<evidence type="ECO:0000256" key="3">
    <source>
        <dbReference type="ARBA" id="ARBA00012438"/>
    </source>
</evidence>
<reference evidence="14 15" key="1">
    <citation type="submission" date="2024-09" db="EMBL/GenBank/DDBJ databases">
        <authorList>
            <person name="Sun Q."/>
            <person name="Mori K."/>
        </authorList>
    </citation>
    <scope>NUCLEOTIDE SEQUENCE [LARGE SCALE GENOMIC DNA]</scope>
    <source>
        <strain evidence="14 15">NCAIM B.02604</strain>
    </source>
</reference>
<feature type="region of interest" description="Disordered" evidence="11">
    <location>
        <begin position="502"/>
        <end position="549"/>
    </location>
</feature>
<keyword evidence="7 14" id="KW-0418">Kinase</keyword>
<keyword evidence="8" id="KW-1133">Transmembrane helix</keyword>
<dbReference type="SMART" id="SM00387">
    <property type="entry name" value="HATPase_c"/>
    <property type="match status" value="1"/>
</dbReference>
<evidence type="ECO:0000313" key="14">
    <source>
        <dbReference type="EMBL" id="MFC0581827.1"/>
    </source>
</evidence>
<dbReference type="Pfam" id="PF00672">
    <property type="entry name" value="HAMP"/>
    <property type="match status" value="1"/>
</dbReference>
<dbReference type="Gene3D" id="3.30.565.10">
    <property type="entry name" value="Histidine kinase-like ATPase, C-terminal domain"/>
    <property type="match status" value="1"/>
</dbReference>
<dbReference type="PANTHER" id="PTHR45436">
    <property type="entry name" value="SENSOR HISTIDINE KINASE YKOH"/>
    <property type="match status" value="1"/>
</dbReference>
<evidence type="ECO:0000256" key="11">
    <source>
        <dbReference type="SAM" id="MobiDB-lite"/>
    </source>
</evidence>
<feature type="compositionally biased region" description="Basic residues" evidence="11">
    <location>
        <begin position="535"/>
        <end position="549"/>
    </location>
</feature>
<protein>
    <recommendedName>
        <fullName evidence="3">histidine kinase</fullName>
        <ecNumber evidence="3">2.7.13.3</ecNumber>
    </recommendedName>
</protein>
<dbReference type="EC" id="2.7.13.3" evidence="3"/>
<evidence type="ECO:0000259" key="12">
    <source>
        <dbReference type="PROSITE" id="PS50109"/>
    </source>
</evidence>
<dbReference type="SMART" id="SM00388">
    <property type="entry name" value="HisKA"/>
    <property type="match status" value="1"/>
</dbReference>
<dbReference type="PROSITE" id="PS50885">
    <property type="entry name" value="HAMP"/>
    <property type="match status" value="1"/>
</dbReference>
<dbReference type="CDD" id="cd00082">
    <property type="entry name" value="HisKA"/>
    <property type="match status" value="1"/>
</dbReference>
<comment type="subcellular location">
    <subcellularLocation>
        <location evidence="2">Cell membrane</location>
    </subcellularLocation>
</comment>
<evidence type="ECO:0000256" key="4">
    <source>
        <dbReference type="ARBA" id="ARBA00022553"/>
    </source>
</evidence>
<dbReference type="InterPro" id="IPR004358">
    <property type="entry name" value="Sig_transdc_His_kin-like_C"/>
</dbReference>
<comment type="catalytic activity">
    <reaction evidence="1">
        <text>ATP + protein L-histidine = ADP + protein N-phospho-L-histidine.</text>
        <dbReference type="EC" id="2.7.13.3"/>
    </reaction>
</comment>
<evidence type="ECO:0000256" key="1">
    <source>
        <dbReference type="ARBA" id="ARBA00000085"/>
    </source>
</evidence>
<dbReference type="SUPFAM" id="SSF158472">
    <property type="entry name" value="HAMP domain-like"/>
    <property type="match status" value="1"/>
</dbReference>
<proteinExistence type="predicted"/>
<keyword evidence="5" id="KW-0808">Transferase</keyword>
<dbReference type="InterPro" id="IPR003660">
    <property type="entry name" value="HAMP_dom"/>
</dbReference>
<keyword evidence="6" id="KW-0812">Transmembrane</keyword>
<organism evidence="14 15">
    <name type="scientific">Micrococcoides hystricis</name>
    <dbReference type="NCBI Taxonomy" id="1572761"/>
    <lineage>
        <taxon>Bacteria</taxon>
        <taxon>Bacillati</taxon>
        <taxon>Actinomycetota</taxon>
        <taxon>Actinomycetes</taxon>
        <taxon>Micrococcales</taxon>
        <taxon>Micrococcaceae</taxon>
        <taxon>Micrococcoides</taxon>
    </lineage>
</organism>
<evidence type="ECO:0000259" key="13">
    <source>
        <dbReference type="PROSITE" id="PS50885"/>
    </source>
</evidence>
<accession>A0ABV6PBW0</accession>
<dbReference type="PANTHER" id="PTHR45436:SF5">
    <property type="entry name" value="SENSOR HISTIDINE KINASE TRCS"/>
    <property type="match status" value="1"/>
</dbReference>
<keyword evidence="9" id="KW-0902">Two-component regulatory system</keyword>
<evidence type="ECO:0000256" key="8">
    <source>
        <dbReference type="ARBA" id="ARBA00022989"/>
    </source>
</evidence>
<keyword evidence="10" id="KW-0472">Membrane</keyword>
<dbReference type="Gene3D" id="1.10.287.130">
    <property type="match status" value="1"/>
</dbReference>
<dbReference type="Pfam" id="PF00512">
    <property type="entry name" value="HisKA"/>
    <property type="match status" value="1"/>
</dbReference>
<evidence type="ECO:0000313" key="15">
    <source>
        <dbReference type="Proteomes" id="UP001589862"/>
    </source>
</evidence>
<feature type="domain" description="Histidine kinase" evidence="12">
    <location>
        <begin position="263"/>
        <end position="487"/>
    </location>
</feature>
<evidence type="ECO:0000256" key="6">
    <source>
        <dbReference type="ARBA" id="ARBA00022692"/>
    </source>
</evidence>
<comment type="caution">
    <text evidence="14">The sequence shown here is derived from an EMBL/GenBank/DDBJ whole genome shotgun (WGS) entry which is preliminary data.</text>
</comment>
<keyword evidence="15" id="KW-1185">Reference proteome</keyword>
<dbReference type="CDD" id="cd06225">
    <property type="entry name" value="HAMP"/>
    <property type="match status" value="1"/>
</dbReference>
<feature type="domain" description="HAMP" evidence="13">
    <location>
        <begin position="195"/>
        <end position="248"/>
    </location>
</feature>
<dbReference type="InterPro" id="IPR036097">
    <property type="entry name" value="HisK_dim/P_sf"/>
</dbReference>
<dbReference type="SUPFAM" id="SSF55874">
    <property type="entry name" value="ATPase domain of HSP90 chaperone/DNA topoisomerase II/histidine kinase"/>
    <property type="match status" value="1"/>
</dbReference>
<evidence type="ECO:0000256" key="9">
    <source>
        <dbReference type="ARBA" id="ARBA00023012"/>
    </source>
</evidence>
<dbReference type="InterPro" id="IPR036890">
    <property type="entry name" value="HATPase_C_sf"/>
</dbReference>
<dbReference type="SUPFAM" id="SSF47384">
    <property type="entry name" value="Homodimeric domain of signal transducing histidine kinase"/>
    <property type="match status" value="1"/>
</dbReference>
<evidence type="ECO:0000256" key="10">
    <source>
        <dbReference type="ARBA" id="ARBA00023136"/>
    </source>
</evidence>
<sequence length="549" mass="59479">MTRFFSTIRQSWRSLSLRTQLVVMMSALLLATIVVTTALAATLFRSELITRMDEDLHANRNNVSVYLTSMGSDTSVYYNPQSILRFYGVLLTNDGELTSATTQVSSEQDAPQIPAWDEHEVAQHANRSFTVAGTKEHSAGWRVRMYRLESGTGSVAIALPMNQITTPVERATTLVATVGLMATVTASMIAYMLATRAFQPLLRVEKTAAKIAAGDLSQRVDLGPPDTEVGRLSRSLNAMLSHVEGAFRAKEESENRMRQFVQDASHELRTPLVTIRGFSELYGKGGITSAEDTSVAMARINSEATRMSQLVEDLLTLARLDEQRRLDIQPLDLLVLANDAVLDAKVSAPTRRVTLIGLDGGIPRSATVQGDEGKLRQVIANLMSNALRYTPEGTDLEIAVGVEPVIEGHQNAVVEIIDHGEGISDEDANRIFQRFYRADSSRQSETGGTGLGLAIVAGIVAQHDGSVTVRPTEGGGATMAVKIPHAPDADLEHDALELPQFSATDETRAQVEVEPEQPPAATKKARTGPLGLFRGGKKNPKRPNGKNSA</sequence>
<dbReference type="Gene3D" id="6.10.340.10">
    <property type="match status" value="1"/>
</dbReference>
<dbReference type="Pfam" id="PF02518">
    <property type="entry name" value="HATPase_c"/>
    <property type="match status" value="1"/>
</dbReference>
<dbReference type="PRINTS" id="PR00344">
    <property type="entry name" value="BCTRLSENSOR"/>
</dbReference>
<gene>
    <name evidence="14" type="ORF">ACFFFR_05455</name>
</gene>
<dbReference type="InterPro" id="IPR003661">
    <property type="entry name" value="HisK_dim/P_dom"/>
</dbReference>